<dbReference type="RefSeq" id="WP_077715035.1">
    <property type="nucleotide sequence ID" value="NZ_CP019698.1"/>
</dbReference>
<dbReference type="Gene3D" id="3.40.630.40">
    <property type="entry name" value="Zn-dependent exopeptidases"/>
    <property type="match status" value="1"/>
</dbReference>
<dbReference type="CDD" id="cd02696">
    <property type="entry name" value="MurNAc-LAA"/>
    <property type="match status" value="1"/>
</dbReference>
<sequence length="243" mass="27616">MFKGPYKQRLWRKNNILLVGLILLVVISLACFSRQSINNSEAEENRGGTSQKKPLPQPVVIIDPGHGGSDPGACQGGVMEKDINLAIAKRVAPHLKPLQVYLTRDKDRDFIQGGVYSKAAERQDLEQRIQLANRYKGELFISIHVNSGVEQLSGVDIYYDPDDHESSQLAQIMQQEMNKLPGMTVRQPRPEKFYLFEHLEIPVIIVETGWLCHPEDRQRLQDPDYQEQVAQAISRGVKRYLAK</sequence>
<dbReference type="PROSITE" id="PS51257">
    <property type="entry name" value="PROKAR_LIPOPROTEIN"/>
    <property type="match status" value="1"/>
</dbReference>
<evidence type="ECO:0000256" key="2">
    <source>
        <dbReference type="SAM" id="MobiDB-lite"/>
    </source>
</evidence>
<dbReference type="PANTHER" id="PTHR30404">
    <property type="entry name" value="N-ACETYLMURAMOYL-L-ALANINE AMIDASE"/>
    <property type="match status" value="1"/>
</dbReference>
<name>A0A1S6IYZ6_9FIRM</name>
<keyword evidence="5" id="KW-1185">Reference proteome</keyword>
<dbReference type="InterPro" id="IPR002508">
    <property type="entry name" value="MurNAc-LAA_cat"/>
</dbReference>
<dbReference type="GO" id="GO:0008745">
    <property type="term" value="F:N-acetylmuramoyl-L-alanine amidase activity"/>
    <property type="evidence" value="ECO:0007669"/>
    <property type="project" value="InterPro"/>
</dbReference>
<feature type="domain" description="MurNAc-LAA" evidence="3">
    <location>
        <begin position="129"/>
        <end position="238"/>
    </location>
</feature>
<keyword evidence="1 4" id="KW-0378">Hydrolase</keyword>
<protein>
    <submittedName>
        <fullName evidence="4">Cell wall hydrolase</fullName>
    </submittedName>
</protein>
<dbReference type="PANTHER" id="PTHR30404:SF0">
    <property type="entry name" value="N-ACETYLMURAMOYL-L-ALANINE AMIDASE AMIC"/>
    <property type="match status" value="1"/>
</dbReference>
<dbReference type="SMART" id="SM00646">
    <property type="entry name" value="Ami_3"/>
    <property type="match status" value="1"/>
</dbReference>
<evidence type="ECO:0000259" key="3">
    <source>
        <dbReference type="SMART" id="SM00646"/>
    </source>
</evidence>
<dbReference type="AlphaFoldDB" id="A0A1S6IYZ6"/>
<dbReference type="KEGG" id="dfg:B0537_13455"/>
<dbReference type="GO" id="GO:0030288">
    <property type="term" value="C:outer membrane-bounded periplasmic space"/>
    <property type="evidence" value="ECO:0007669"/>
    <property type="project" value="TreeGrafter"/>
</dbReference>
<dbReference type="SUPFAM" id="SSF53187">
    <property type="entry name" value="Zn-dependent exopeptidases"/>
    <property type="match status" value="1"/>
</dbReference>
<accession>A0A1S6IYZ6</accession>
<dbReference type="Pfam" id="PF01520">
    <property type="entry name" value="Amidase_3"/>
    <property type="match status" value="1"/>
</dbReference>
<proteinExistence type="predicted"/>
<organism evidence="4 5">
    <name type="scientific">Desulforamulus ferrireducens</name>
    <dbReference type="NCBI Taxonomy" id="1833852"/>
    <lineage>
        <taxon>Bacteria</taxon>
        <taxon>Bacillati</taxon>
        <taxon>Bacillota</taxon>
        <taxon>Clostridia</taxon>
        <taxon>Eubacteriales</taxon>
        <taxon>Peptococcaceae</taxon>
        <taxon>Desulforamulus</taxon>
    </lineage>
</organism>
<dbReference type="Proteomes" id="UP000189464">
    <property type="component" value="Chromosome"/>
</dbReference>
<evidence type="ECO:0000256" key="1">
    <source>
        <dbReference type="ARBA" id="ARBA00022801"/>
    </source>
</evidence>
<evidence type="ECO:0000313" key="5">
    <source>
        <dbReference type="Proteomes" id="UP000189464"/>
    </source>
</evidence>
<dbReference type="GO" id="GO:0009253">
    <property type="term" value="P:peptidoglycan catabolic process"/>
    <property type="evidence" value="ECO:0007669"/>
    <property type="project" value="InterPro"/>
</dbReference>
<dbReference type="InterPro" id="IPR050695">
    <property type="entry name" value="N-acetylmuramoyl_amidase_3"/>
</dbReference>
<feature type="region of interest" description="Disordered" evidence="2">
    <location>
        <begin position="40"/>
        <end position="62"/>
    </location>
</feature>
<dbReference type="OrthoDB" id="9772024at2"/>
<gene>
    <name evidence="4" type="ORF">B0537_13455</name>
</gene>
<dbReference type="EMBL" id="CP019698">
    <property type="protein sequence ID" value="AQS59992.1"/>
    <property type="molecule type" value="Genomic_DNA"/>
</dbReference>
<dbReference type="STRING" id="1833852.B0537_13455"/>
<evidence type="ECO:0000313" key="4">
    <source>
        <dbReference type="EMBL" id="AQS59992.1"/>
    </source>
</evidence>
<reference evidence="4 5" key="1">
    <citation type="journal article" date="2016" name="Int. J. Syst. Evol. Microbiol.">
        <title>Desulfotomaculum ferrireducens sp. nov., a moderately thermophilic sulfate-reducing and dissimilatory Fe(III)-reducing bacterium isolated from compost.</title>
        <authorList>
            <person name="Yang G."/>
            <person name="Guo J."/>
            <person name="Zhuang L."/>
            <person name="Yuan Y."/>
            <person name="Zhou S."/>
        </authorList>
    </citation>
    <scope>NUCLEOTIDE SEQUENCE [LARGE SCALE GENOMIC DNA]</scope>
    <source>
        <strain evidence="4 5">GSS09</strain>
    </source>
</reference>